<dbReference type="PANTHER" id="PTHR47515">
    <property type="entry name" value="LOW CALCIUM RESPONSE LOCUS PROTEIN T"/>
    <property type="match status" value="1"/>
</dbReference>
<evidence type="ECO:0000313" key="2">
    <source>
        <dbReference type="EMBL" id="QDS99971.1"/>
    </source>
</evidence>
<dbReference type="SUPFAM" id="SSF53098">
    <property type="entry name" value="Ribonuclease H-like"/>
    <property type="match status" value="1"/>
</dbReference>
<gene>
    <name evidence="2" type="ORF">HG15A2_33070</name>
</gene>
<reference evidence="2 3" key="1">
    <citation type="submission" date="2019-02" db="EMBL/GenBank/DDBJ databases">
        <title>Deep-cultivation of Planctomycetes and their phenomic and genomic characterization uncovers novel biology.</title>
        <authorList>
            <person name="Wiegand S."/>
            <person name="Jogler M."/>
            <person name="Boedeker C."/>
            <person name="Pinto D."/>
            <person name="Vollmers J."/>
            <person name="Rivas-Marin E."/>
            <person name="Kohn T."/>
            <person name="Peeters S.H."/>
            <person name="Heuer A."/>
            <person name="Rast P."/>
            <person name="Oberbeckmann S."/>
            <person name="Bunk B."/>
            <person name="Jeske O."/>
            <person name="Meyerdierks A."/>
            <person name="Storesund J.E."/>
            <person name="Kallscheuer N."/>
            <person name="Luecker S."/>
            <person name="Lage O.M."/>
            <person name="Pohl T."/>
            <person name="Merkel B.J."/>
            <person name="Hornburger P."/>
            <person name="Mueller R.-W."/>
            <person name="Bruemmer F."/>
            <person name="Labrenz M."/>
            <person name="Spormann A.M."/>
            <person name="Op den Camp H."/>
            <person name="Overmann J."/>
            <person name="Amann R."/>
            <person name="Jetten M.S.M."/>
            <person name="Mascher T."/>
            <person name="Medema M.H."/>
            <person name="Devos D.P."/>
            <person name="Kaster A.-K."/>
            <person name="Ovreas L."/>
            <person name="Rohde M."/>
            <person name="Galperin M.Y."/>
            <person name="Jogler C."/>
        </authorList>
    </citation>
    <scope>NUCLEOTIDE SEQUENCE [LARGE SCALE GENOMIC DNA]</scope>
    <source>
        <strain evidence="2 3">HG15A2</strain>
    </source>
</reference>
<dbReference type="InterPro" id="IPR012337">
    <property type="entry name" value="RNaseH-like_sf"/>
</dbReference>
<keyword evidence="3" id="KW-1185">Reference proteome</keyword>
<dbReference type="InterPro" id="IPR048020">
    <property type="entry name" value="Transpos_IS3"/>
</dbReference>
<name>A0A517MYL1_9BACT</name>
<dbReference type="PROSITE" id="PS50994">
    <property type="entry name" value="INTEGRASE"/>
    <property type="match status" value="1"/>
</dbReference>
<dbReference type="Proteomes" id="UP000319852">
    <property type="component" value="Chromosome"/>
</dbReference>
<proteinExistence type="predicted"/>
<dbReference type="GO" id="GO:0003676">
    <property type="term" value="F:nucleic acid binding"/>
    <property type="evidence" value="ECO:0007669"/>
    <property type="project" value="InterPro"/>
</dbReference>
<dbReference type="PANTHER" id="PTHR47515:SF1">
    <property type="entry name" value="BLR2054 PROTEIN"/>
    <property type="match status" value="1"/>
</dbReference>
<dbReference type="GO" id="GO:0015074">
    <property type="term" value="P:DNA integration"/>
    <property type="evidence" value="ECO:0007669"/>
    <property type="project" value="InterPro"/>
</dbReference>
<dbReference type="Pfam" id="PF13683">
    <property type="entry name" value="rve_3"/>
    <property type="match status" value="1"/>
</dbReference>
<protein>
    <submittedName>
        <fullName evidence="2">IS2 transposase TnpB</fullName>
    </submittedName>
</protein>
<evidence type="ECO:0000259" key="1">
    <source>
        <dbReference type="PROSITE" id="PS50994"/>
    </source>
</evidence>
<dbReference type="EMBL" id="CP036263">
    <property type="protein sequence ID" value="QDS99971.1"/>
    <property type="molecule type" value="Genomic_DNA"/>
</dbReference>
<dbReference type="InterPro" id="IPR036397">
    <property type="entry name" value="RNaseH_sf"/>
</dbReference>
<dbReference type="NCBIfam" id="NF033516">
    <property type="entry name" value="transpos_IS3"/>
    <property type="match status" value="1"/>
</dbReference>
<feature type="domain" description="Integrase catalytic" evidence="1">
    <location>
        <begin position="1"/>
        <end position="162"/>
    </location>
</feature>
<dbReference type="KEGG" id="amob:HG15A2_33070"/>
<dbReference type="InterPro" id="IPR001584">
    <property type="entry name" value="Integrase_cat-core"/>
</dbReference>
<dbReference type="AlphaFoldDB" id="A0A517MYL1"/>
<evidence type="ECO:0000313" key="3">
    <source>
        <dbReference type="Proteomes" id="UP000319852"/>
    </source>
</evidence>
<sequence>MPNSRDHIWAWDFMFNKTSGGSQLKWLSIVDEYSRECLALKCGRSITSEDVIDTLAELFAMRGVPQHIPSDNGPEFTAQAIQRWLKQLEIEALYIEQGSPWENGYAESFHSRLRDEFLALEEFESLAAARQLTTAWKDDYNHHRPHGSLGYVAPAEYAARLAASVRTSATPQSSIQLARVK</sequence>
<dbReference type="Gene3D" id="3.30.420.10">
    <property type="entry name" value="Ribonuclease H-like superfamily/Ribonuclease H"/>
    <property type="match status" value="1"/>
</dbReference>
<dbReference type="OrthoDB" id="285898at2"/>
<accession>A0A517MYL1</accession>
<organism evidence="2 3">
    <name type="scientific">Adhaeretor mobilis</name>
    <dbReference type="NCBI Taxonomy" id="1930276"/>
    <lineage>
        <taxon>Bacteria</taxon>
        <taxon>Pseudomonadati</taxon>
        <taxon>Planctomycetota</taxon>
        <taxon>Planctomycetia</taxon>
        <taxon>Pirellulales</taxon>
        <taxon>Lacipirellulaceae</taxon>
        <taxon>Adhaeretor</taxon>
    </lineage>
</organism>